<comment type="caution">
    <text evidence="2">The sequence shown here is derived from an EMBL/GenBank/DDBJ whole genome shotgun (WGS) entry which is preliminary data.</text>
</comment>
<evidence type="ECO:0000313" key="2">
    <source>
        <dbReference type="EMBL" id="KAL2455513.1"/>
    </source>
</evidence>
<sequence length="110" mass="9935">MEFEPEALSATGPCAVSGSKLDGAGLGGLLLDGNTSGASDGVAELEGTLADADGLVADAGEVAGVDGSGDDAGGDNAGVLTGVGVSLVGGDAGDGTGTETPADGVGGVGD</sequence>
<gene>
    <name evidence="2" type="ORF">Fot_57486</name>
</gene>
<evidence type="ECO:0000256" key="1">
    <source>
        <dbReference type="SAM" id="MobiDB-lite"/>
    </source>
</evidence>
<name>A0ABD1NWN5_9LAMI</name>
<proteinExistence type="predicted"/>
<protein>
    <submittedName>
        <fullName evidence="2">Paraneoplastic antigen Ma6E-like</fullName>
    </submittedName>
</protein>
<dbReference type="AlphaFoldDB" id="A0ABD1NWN5"/>
<dbReference type="EMBL" id="JBFOLJ010000111">
    <property type="protein sequence ID" value="KAL2455513.1"/>
    <property type="molecule type" value="Genomic_DNA"/>
</dbReference>
<organism evidence="2 3">
    <name type="scientific">Forsythia ovata</name>
    <dbReference type="NCBI Taxonomy" id="205694"/>
    <lineage>
        <taxon>Eukaryota</taxon>
        <taxon>Viridiplantae</taxon>
        <taxon>Streptophyta</taxon>
        <taxon>Embryophyta</taxon>
        <taxon>Tracheophyta</taxon>
        <taxon>Spermatophyta</taxon>
        <taxon>Magnoliopsida</taxon>
        <taxon>eudicotyledons</taxon>
        <taxon>Gunneridae</taxon>
        <taxon>Pentapetalae</taxon>
        <taxon>asterids</taxon>
        <taxon>lamiids</taxon>
        <taxon>Lamiales</taxon>
        <taxon>Oleaceae</taxon>
        <taxon>Forsythieae</taxon>
        <taxon>Forsythia</taxon>
    </lineage>
</organism>
<evidence type="ECO:0000313" key="3">
    <source>
        <dbReference type="Proteomes" id="UP001604277"/>
    </source>
</evidence>
<keyword evidence="3" id="KW-1185">Reference proteome</keyword>
<reference evidence="3" key="1">
    <citation type="submission" date="2024-07" db="EMBL/GenBank/DDBJ databases">
        <title>Two chromosome-level genome assemblies of Korean endemic species Abeliophyllum distichum and Forsythia ovata (Oleaceae).</title>
        <authorList>
            <person name="Jang H."/>
        </authorList>
    </citation>
    <scope>NUCLEOTIDE SEQUENCE [LARGE SCALE GENOMIC DNA]</scope>
</reference>
<dbReference type="Proteomes" id="UP001604277">
    <property type="component" value="Unassembled WGS sequence"/>
</dbReference>
<accession>A0ABD1NWN5</accession>
<feature type="region of interest" description="Disordered" evidence="1">
    <location>
        <begin position="89"/>
        <end position="110"/>
    </location>
</feature>